<comment type="caution">
    <text evidence="1">The sequence shown here is derived from an EMBL/GenBank/DDBJ whole genome shotgun (WGS) entry which is preliminary data.</text>
</comment>
<evidence type="ECO:0000313" key="2">
    <source>
        <dbReference type="Proteomes" id="UP001206067"/>
    </source>
</evidence>
<keyword evidence="2" id="KW-1185">Reference proteome</keyword>
<proteinExistence type="predicted"/>
<dbReference type="EMBL" id="JANKHH010000008">
    <property type="protein sequence ID" value="MCR2835273.1"/>
    <property type="molecule type" value="Genomic_DNA"/>
</dbReference>
<evidence type="ECO:0000313" key="1">
    <source>
        <dbReference type="EMBL" id="MCR2835273.1"/>
    </source>
</evidence>
<gene>
    <name evidence="1" type="ORF">NSO95_15110</name>
</gene>
<organism evidence="1 2">
    <name type="scientific">Parerythrobacter lacustris</name>
    <dbReference type="NCBI Taxonomy" id="2969984"/>
    <lineage>
        <taxon>Bacteria</taxon>
        <taxon>Pseudomonadati</taxon>
        <taxon>Pseudomonadota</taxon>
        <taxon>Alphaproteobacteria</taxon>
        <taxon>Sphingomonadales</taxon>
        <taxon>Erythrobacteraceae</taxon>
        <taxon>Parerythrobacter</taxon>
    </lineage>
</organism>
<sequence length="390" mass="41576">MSAFGNILGIRALLQFGVGPVLLPATLDVMEAIVELELECSVRRPSVFRLVLAAGRGGPLGLLGAPFVDDPRFQSGGRIAVSMIMGVKPVPIFHGLIVRSQYIPPNDSHDGRVVLLGRDLSELMNRTEVQTEWPALAPNLIAMAILAQYATEGIVPMVLPPTIFEQPNPVDSTPQQSATDLAYLRDMARANGYHAALQPGPAPGTSTFYWGPLPIPGLPQKTLSVDLGPMSDAFGVTITHDGDQITSASARVVDRMTGADMEVAVPGLPGAPQGAVPEWATRAGSLREERFAASGMSAMQAAAVSTARLQETSENAVVVTGTINNVQYNDVLRPFQQVNIRGVGAIYGGLYTVAEVRHAIRPGDYSQTFRLQRGELYPLAPVVPPEVEVV</sequence>
<protein>
    <submittedName>
        <fullName evidence="1">Uncharacterized protein</fullName>
    </submittedName>
</protein>
<reference evidence="1 2" key="1">
    <citation type="submission" date="2022-08" db="EMBL/GenBank/DDBJ databases">
        <title>Polyphasic taxonomy analysis of Qipengyuania sp.RS5-5.</title>
        <authorList>
            <person name="Xamxidin M."/>
            <person name="Wu M."/>
        </authorList>
    </citation>
    <scope>NUCLEOTIDE SEQUENCE [LARGE SCALE GENOMIC DNA]</scope>
    <source>
        <strain evidence="1 2">RS5-5</strain>
    </source>
</reference>
<name>A0ABT1XUB4_9SPHN</name>
<accession>A0ABT1XUB4</accession>
<dbReference type="RefSeq" id="WP_257597163.1">
    <property type="nucleotide sequence ID" value="NZ_JANKHH010000008.1"/>
</dbReference>
<dbReference type="Proteomes" id="UP001206067">
    <property type="component" value="Unassembled WGS sequence"/>
</dbReference>